<dbReference type="PROSITE" id="PS51459">
    <property type="entry name" value="FIDO"/>
    <property type="match status" value="1"/>
</dbReference>
<evidence type="ECO:0000256" key="1">
    <source>
        <dbReference type="PIRSR" id="PIRSR640198-1"/>
    </source>
</evidence>
<dbReference type="InterPro" id="IPR036388">
    <property type="entry name" value="WH-like_DNA-bd_sf"/>
</dbReference>
<dbReference type="Pfam" id="PF13776">
    <property type="entry name" value="DUF4172"/>
    <property type="match status" value="1"/>
</dbReference>
<dbReference type="RefSeq" id="WP_002658498.1">
    <property type="nucleotide sequence ID" value="NZ_JH719942.1"/>
</dbReference>
<dbReference type="PANTHER" id="PTHR13504:SF33">
    <property type="entry name" value="FIC FAMILY PROTEIN"/>
    <property type="match status" value="1"/>
</dbReference>
<dbReference type="EMBL" id="JH719942">
    <property type="protein sequence ID" value="EJF53092.1"/>
    <property type="molecule type" value="Genomic_DNA"/>
</dbReference>
<dbReference type="Proteomes" id="UP000005113">
    <property type="component" value="Unassembled WGS sequence"/>
</dbReference>
<dbReference type="Gene3D" id="1.10.3290.10">
    <property type="entry name" value="Fido-like domain"/>
    <property type="match status" value="1"/>
</dbReference>
<dbReference type="InterPro" id="IPR025230">
    <property type="entry name" value="DUF4172"/>
</dbReference>
<dbReference type="AlphaFoldDB" id="J0P6I3"/>
<name>J0P6I3_9BACT</name>
<evidence type="ECO:0000259" key="5">
    <source>
        <dbReference type="PROSITE" id="PS51459"/>
    </source>
</evidence>
<dbReference type="InterPro" id="IPR003812">
    <property type="entry name" value="Fido"/>
</dbReference>
<dbReference type="InterPro" id="IPR040198">
    <property type="entry name" value="Fido_containing"/>
</dbReference>
<dbReference type="Gene3D" id="1.10.10.10">
    <property type="entry name" value="Winged helix-like DNA-binding domain superfamily/Winged helix DNA-binding domain"/>
    <property type="match status" value="1"/>
</dbReference>
<feature type="site" description="Important for autoinhibition of adenylyltransferase activity" evidence="3">
    <location>
        <position position="66"/>
    </location>
</feature>
<feature type="binding site" evidence="2">
    <location>
        <begin position="246"/>
        <end position="247"/>
    </location>
    <ligand>
        <name>ATP</name>
        <dbReference type="ChEBI" id="CHEBI:30616"/>
    </ligand>
</feature>
<evidence type="ECO:0000256" key="2">
    <source>
        <dbReference type="PIRSR" id="PIRSR640198-2"/>
    </source>
</evidence>
<dbReference type="Pfam" id="PF02661">
    <property type="entry name" value="Fic"/>
    <property type="match status" value="1"/>
</dbReference>
<evidence type="ECO:0000313" key="7">
    <source>
        <dbReference type="Proteomes" id="UP000005113"/>
    </source>
</evidence>
<accession>J0P6I3</accession>
<feature type="active site" evidence="1">
    <location>
        <position position="204"/>
    </location>
</feature>
<dbReference type="HOGENOM" id="CLU_041789_0_0_10"/>
<dbReference type="PANTHER" id="PTHR13504">
    <property type="entry name" value="FIDO DOMAIN-CONTAINING PROTEIN DDB_G0283145"/>
    <property type="match status" value="1"/>
</dbReference>
<reference evidence="7" key="1">
    <citation type="journal article" date="2012" name="Stand. Genomic Sci.">
        <title>Permanent draft genome sequence of the gliding predator Saprospira grandis strain Sa g1 (= HR1).</title>
        <authorList>
            <person name="Mavromatis K."/>
            <person name="Chertkov O."/>
            <person name="Lapidus A."/>
            <person name="Nolan M."/>
            <person name="Lucas S."/>
            <person name="Tice H."/>
            <person name="Del Rio T.G."/>
            <person name="Cheng J.F."/>
            <person name="Han C."/>
            <person name="Tapia R."/>
            <person name="Bruce D."/>
            <person name="Goodwin L.A."/>
            <person name="Pitluck S."/>
            <person name="Huntemann M."/>
            <person name="Liolios K."/>
            <person name="Pagani I."/>
            <person name="Ivanova N."/>
            <person name="Mikhailova N."/>
            <person name="Pati A."/>
            <person name="Chen A."/>
            <person name="Palaniappan K."/>
            <person name="Land M."/>
            <person name="Brambilla E.M."/>
            <person name="Rohde M."/>
            <person name="Spring S."/>
            <person name="Goker M."/>
            <person name="Detter J.C."/>
            <person name="Bristow J."/>
            <person name="Eisen J.A."/>
            <person name="Markowitz V."/>
            <person name="Hugenholtz P."/>
            <person name="Kyrpides N.C."/>
            <person name="Klenk H.P."/>
            <person name="Woyke T."/>
        </authorList>
    </citation>
    <scope>NUCLEOTIDE SEQUENCE [LARGE SCALE GENOMIC DNA]</scope>
    <source>
        <strain evidence="7">DSM 2844</strain>
    </source>
</reference>
<feature type="glycosylation site" description="N-linked (GlcNAc...) asparagine" evidence="4">
    <location>
        <position position="106"/>
    </location>
</feature>
<dbReference type="InterPro" id="IPR036597">
    <property type="entry name" value="Fido-like_dom_sf"/>
</dbReference>
<evidence type="ECO:0000313" key="6">
    <source>
        <dbReference type="EMBL" id="EJF53092.1"/>
    </source>
</evidence>
<feature type="domain" description="Fido" evidence="5">
    <location>
        <begin position="115"/>
        <end position="269"/>
    </location>
</feature>
<dbReference type="SUPFAM" id="SSF140931">
    <property type="entry name" value="Fic-like"/>
    <property type="match status" value="1"/>
</dbReference>
<protein>
    <recommendedName>
        <fullName evidence="5">Fido domain-containing protein</fullName>
    </recommendedName>
</protein>
<dbReference type="OrthoDB" id="9814400at2"/>
<dbReference type="GO" id="GO:0005524">
    <property type="term" value="F:ATP binding"/>
    <property type="evidence" value="ECO:0007669"/>
    <property type="project" value="UniProtKB-KW"/>
</dbReference>
<evidence type="ECO:0000256" key="4">
    <source>
        <dbReference type="PIRSR" id="PIRSR640198-4"/>
    </source>
</evidence>
<keyword evidence="2" id="KW-0547">Nucleotide-binding</keyword>
<keyword evidence="2" id="KW-0067">ATP-binding</keyword>
<feature type="binding site" evidence="2">
    <location>
        <begin position="208"/>
        <end position="215"/>
    </location>
    <ligand>
        <name>ATP</name>
        <dbReference type="ChEBI" id="CHEBI:30616"/>
    </ligand>
</feature>
<organism evidence="6 7">
    <name type="scientific">Saprospira grandis DSM 2844</name>
    <dbReference type="NCBI Taxonomy" id="694433"/>
    <lineage>
        <taxon>Bacteria</taxon>
        <taxon>Pseudomonadati</taxon>
        <taxon>Bacteroidota</taxon>
        <taxon>Saprospiria</taxon>
        <taxon>Saprospirales</taxon>
        <taxon>Saprospiraceae</taxon>
        <taxon>Saprospira</taxon>
    </lineage>
</organism>
<sequence length="367" mass="41995">MTRYIHYKENWTDFVWDDSRLISLLSEVRHLQGRLIGKVELLGFELQGQANLETLIFDVMHSSEIEGEILDEEQVRSSIAVKLGLEQSGLVHIPRDVDGVVEMMLNATQTENKELDADRLFGWHNCLFPAGRSGMYKIEVGQWRTGEMEVVSGAMGHERVHFRAPSADRLAVEMQDFFNWFNGSQPIDPILKAAIAHLWFVTIHPFDDGNGRIARAITDMQLSKADGVNQRFYSMSTEIQQQRKAYYQILEKTQKGGQDITDWIFWFLSCLKQAILNSSAAIAQVILKHKFWQKHKLTVINDRQHKMLTKLLTAFKGKLSSSKWAKMTKVSQDTAQRDIKDLIGKGLLIKADSSGRSTHYWLNLEGL</sequence>
<gene>
    <name evidence="6" type="ORF">SapgrDRAFT_1376</name>
</gene>
<evidence type="ECO:0000256" key="3">
    <source>
        <dbReference type="PIRSR" id="PIRSR640198-3"/>
    </source>
</evidence>
<proteinExistence type="predicted"/>